<dbReference type="PANTHER" id="PTHR21021:SF15">
    <property type="entry name" value="FREE METHIONINE-R-SULFOXIDE REDUCTASE"/>
    <property type="match status" value="1"/>
</dbReference>
<dbReference type="InterPro" id="IPR000614">
    <property type="entry name" value="FRMsr_CS"/>
</dbReference>
<evidence type="ECO:0000256" key="1">
    <source>
        <dbReference type="ARBA" id="ARBA00038454"/>
    </source>
</evidence>
<evidence type="ECO:0000313" key="4">
    <source>
        <dbReference type="Proteomes" id="UP001370590"/>
    </source>
</evidence>
<evidence type="ECO:0000259" key="2">
    <source>
        <dbReference type="Pfam" id="PF01590"/>
    </source>
</evidence>
<feature type="domain" description="GAF" evidence="2">
    <location>
        <begin position="13"/>
        <end position="150"/>
    </location>
</feature>
<dbReference type="InterPro" id="IPR029016">
    <property type="entry name" value="GAF-like_dom_sf"/>
</dbReference>
<accession>A0ABU8SKF1</accession>
<organism evidence="3 4">
    <name type="scientific">Nicoliella lavandulae</name>
    <dbReference type="NCBI Taxonomy" id="3082954"/>
    <lineage>
        <taxon>Bacteria</taxon>
        <taxon>Bacillati</taxon>
        <taxon>Bacillota</taxon>
        <taxon>Bacilli</taxon>
        <taxon>Lactobacillales</taxon>
        <taxon>Lactobacillaceae</taxon>
        <taxon>Nicoliella</taxon>
    </lineage>
</organism>
<gene>
    <name evidence="3" type="ORF">R4146_04280</name>
</gene>
<dbReference type="InterPro" id="IPR003018">
    <property type="entry name" value="GAF"/>
</dbReference>
<evidence type="ECO:0000313" key="3">
    <source>
        <dbReference type="EMBL" id="MEJ6400387.1"/>
    </source>
</evidence>
<dbReference type="Gene3D" id="3.30.450.40">
    <property type="match status" value="1"/>
</dbReference>
<dbReference type="Proteomes" id="UP001370590">
    <property type="component" value="Unassembled WGS sequence"/>
</dbReference>
<comment type="similarity">
    <text evidence="1">Belongs to the free Met sulfoxide reductase family.</text>
</comment>
<protein>
    <submittedName>
        <fullName evidence="3">GAF domain-containing protein</fullName>
    </submittedName>
</protein>
<dbReference type="EMBL" id="JAWMWH010000001">
    <property type="protein sequence ID" value="MEJ6400387.1"/>
    <property type="molecule type" value="Genomic_DNA"/>
</dbReference>
<dbReference type="PROSITE" id="PS01320">
    <property type="entry name" value="UPF0067"/>
    <property type="match status" value="1"/>
</dbReference>
<comment type="caution">
    <text evidence="3">The sequence shown here is derived from an EMBL/GenBank/DDBJ whole genome shotgun (WGS) entry which is preliminary data.</text>
</comment>
<keyword evidence="4" id="KW-1185">Reference proteome</keyword>
<dbReference type="Pfam" id="PF01590">
    <property type="entry name" value="GAF"/>
    <property type="match status" value="1"/>
</dbReference>
<proteinExistence type="inferred from homology"/>
<sequence>MNNQQPSMMVQQLDALLTNETDQVANMANASALLYSSMDNVNWAGFYRYLPDQNELILGPFQGKVACVHIKNGSGVCGTAFQQNKIQRIRDVHEFPGHIACDADSQSEIVIPINLPNGIRLGVLDIDSPIVNRFSESDELELAQFVSTFVKHLTIA</sequence>
<dbReference type="SUPFAM" id="SSF55781">
    <property type="entry name" value="GAF domain-like"/>
    <property type="match status" value="1"/>
</dbReference>
<name>A0ABU8SKF1_9LACO</name>
<reference evidence="3 4" key="1">
    <citation type="submission" date="2023-10" db="EMBL/GenBank/DDBJ databases">
        <title>Nicoliella lavandulae sp. nov. isolated from Lavandula angustifolia flowers.</title>
        <authorList>
            <person name="Alcantara C."/>
            <person name="Zuniga M."/>
            <person name="Landete J.M."/>
            <person name="Monedero V."/>
        </authorList>
    </citation>
    <scope>NUCLEOTIDE SEQUENCE [LARGE SCALE GENOMIC DNA]</scope>
    <source>
        <strain evidence="3 4">Es01</strain>
    </source>
</reference>
<dbReference type="InterPro" id="IPR051330">
    <property type="entry name" value="Phosphatase_reg/MetRdx"/>
</dbReference>
<dbReference type="PANTHER" id="PTHR21021">
    <property type="entry name" value="GAF/PUTATIVE CYTOSKELETAL PROTEIN"/>
    <property type="match status" value="1"/>
</dbReference>
<dbReference type="RefSeq" id="WP_339960198.1">
    <property type="nucleotide sequence ID" value="NZ_JAWMWH010000001.1"/>
</dbReference>